<dbReference type="PANTHER" id="PTHR11079">
    <property type="entry name" value="CYTOSINE DEAMINASE FAMILY MEMBER"/>
    <property type="match status" value="1"/>
</dbReference>
<feature type="region of interest" description="Disordered" evidence="4">
    <location>
        <begin position="202"/>
        <end position="237"/>
    </location>
</feature>
<dbReference type="GO" id="GO:0002100">
    <property type="term" value="P:tRNA wobble adenosine to inosine editing"/>
    <property type="evidence" value="ECO:0007669"/>
    <property type="project" value="InterPro"/>
</dbReference>
<dbReference type="CDD" id="cd01285">
    <property type="entry name" value="nucleoside_deaminase"/>
    <property type="match status" value="1"/>
</dbReference>
<dbReference type="InterPro" id="IPR016193">
    <property type="entry name" value="Cytidine_deaminase-like"/>
</dbReference>
<dbReference type="PANTHER" id="PTHR11079:SF149">
    <property type="entry name" value="TRNA-SPECIFIC ADENOSINE DEAMINASE 2"/>
    <property type="match status" value="1"/>
</dbReference>
<organism evidence="6 7">
    <name type="scientific">Trametes pubescens</name>
    <name type="common">White-rot fungus</name>
    <dbReference type="NCBI Taxonomy" id="154538"/>
    <lineage>
        <taxon>Eukaryota</taxon>
        <taxon>Fungi</taxon>
        <taxon>Dikarya</taxon>
        <taxon>Basidiomycota</taxon>
        <taxon>Agaricomycotina</taxon>
        <taxon>Agaricomycetes</taxon>
        <taxon>Polyporales</taxon>
        <taxon>Polyporaceae</taxon>
        <taxon>Trametes</taxon>
    </lineage>
</organism>
<dbReference type="PROSITE" id="PS00903">
    <property type="entry name" value="CYT_DCMP_DEAMINASES_1"/>
    <property type="match status" value="1"/>
</dbReference>
<proteinExistence type="predicted"/>
<dbReference type="Pfam" id="PF00383">
    <property type="entry name" value="dCMP_cyt_deam_1"/>
    <property type="match status" value="1"/>
</dbReference>
<keyword evidence="1" id="KW-0479">Metal-binding</keyword>
<feature type="region of interest" description="Disordered" evidence="4">
    <location>
        <begin position="260"/>
        <end position="292"/>
    </location>
</feature>
<evidence type="ECO:0000256" key="4">
    <source>
        <dbReference type="SAM" id="MobiDB-lite"/>
    </source>
</evidence>
<accession>A0A1M2VJB1</accession>
<dbReference type="GO" id="GO:0005634">
    <property type="term" value="C:nucleus"/>
    <property type="evidence" value="ECO:0007669"/>
    <property type="project" value="TreeGrafter"/>
</dbReference>
<sequence>MEANLENINTDCADTKNIHLEWMQCAMDMAEEALAAQEVPVGCVFVRDNKIIARARNRTNQLRNATRHAELEAIDEILADKQLTPEVTEHPLSSTTLYVTVEPCIMCASALRQMGIKEVYYGCGNDRFGGCGSVLGVNSAWVSHLLTPNAWFTQPTHTTHYRLSLPHPKHAEYRAMGGYMHDEAIMVLRRFYITENTNGEHRVHPARAALDTSPPRSAGPEVESEPGTEDGDPLTYTAGASRLTPWARCRYHRDEAQALLQRDGLDSTPWQIESPSASGQKTRASMDRKLCQ</sequence>
<keyword evidence="3" id="KW-0862">Zinc</keyword>
<feature type="domain" description="CMP/dCMP-type deaminase" evidence="5">
    <location>
        <begin position="17"/>
        <end position="142"/>
    </location>
</feature>
<dbReference type="Proteomes" id="UP000184267">
    <property type="component" value="Unassembled WGS sequence"/>
</dbReference>
<dbReference type="Gene3D" id="3.40.140.10">
    <property type="entry name" value="Cytidine Deaminase, domain 2"/>
    <property type="match status" value="1"/>
</dbReference>
<evidence type="ECO:0000256" key="3">
    <source>
        <dbReference type="ARBA" id="ARBA00022833"/>
    </source>
</evidence>
<evidence type="ECO:0000256" key="1">
    <source>
        <dbReference type="ARBA" id="ARBA00022723"/>
    </source>
</evidence>
<dbReference type="GO" id="GO:0052717">
    <property type="term" value="F:tRNA-specific adenosine-34 deaminase activity"/>
    <property type="evidence" value="ECO:0007669"/>
    <property type="project" value="UniProtKB-EC"/>
</dbReference>
<evidence type="ECO:0000313" key="6">
    <source>
        <dbReference type="EMBL" id="OJT07623.1"/>
    </source>
</evidence>
<evidence type="ECO:0000259" key="5">
    <source>
        <dbReference type="PROSITE" id="PS51747"/>
    </source>
</evidence>
<dbReference type="InterPro" id="IPR002125">
    <property type="entry name" value="CMP_dCMP_dom"/>
</dbReference>
<name>A0A1M2VJB1_TRAPU</name>
<dbReference type="PROSITE" id="PS51747">
    <property type="entry name" value="CYT_DCMP_DEAMINASES_2"/>
    <property type="match status" value="1"/>
</dbReference>
<keyword evidence="2" id="KW-0378">Hydrolase</keyword>
<evidence type="ECO:0000256" key="2">
    <source>
        <dbReference type="ARBA" id="ARBA00022801"/>
    </source>
</evidence>
<dbReference type="AlphaFoldDB" id="A0A1M2VJB1"/>
<comment type="caution">
    <text evidence="6">The sequence shown here is derived from an EMBL/GenBank/DDBJ whole genome shotgun (WGS) entry which is preliminary data.</text>
</comment>
<evidence type="ECO:0000313" key="7">
    <source>
        <dbReference type="Proteomes" id="UP000184267"/>
    </source>
</evidence>
<dbReference type="InterPro" id="IPR016192">
    <property type="entry name" value="APOBEC/CMP_deaminase_Zn-bd"/>
</dbReference>
<keyword evidence="7" id="KW-1185">Reference proteome</keyword>
<reference evidence="6 7" key="1">
    <citation type="submission" date="2016-10" db="EMBL/GenBank/DDBJ databases">
        <title>Genome sequence of the basidiomycete white-rot fungus Trametes pubescens.</title>
        <authorList>
            <person name="Makela M.R."/>
            <person name="Granchi Z."/>
            <person name="Peng M."/>
            <person name="De Vries R.P."/>
            <person name="Grigoriev I."/>
            <person name="Riley R."/>
            <person name="Hilden K."/>
        </authorList>
    </citation>
    <scope>NUCLEOTIDE SEQUENCE [LARGE SCALE GENOMIC DNA]</scope>
    <source>
        <strain evidence="6 7">FBCC735</strain>
    </source>
</reference>
<feature type="compositionally biased region" description="Acidic residues" evidence="4">
    <location>
        <begin position="222"/>
        <end position="232"/>
    </location>
</feature>
<dbReference type="GO" id="GO:0005737">
    <property type="term" value="C:cytoplasm"/>
    <property type="evidence" value="ECO:0007669"/>
    <property type="project" value="TreeGrafter"/>
</dbReference>
<feature type="compositionally biased region" description="Polar residues" evidence="4">
    <location>
        <begin position="268"/>
        <end position="283"/>
    </location>
</feature>
<gene>
    <name evidence="6" type="ORF">TRAPUB_1529</name>
</gene>
<dbReference type="SUPFAM" id="SSF53927">
    <property type="entry name" value="Cytidine deaminase-like"/>
    <property type="match status" value="1"/>
</dbReference>
<dbReference type="OrthoDB" id="1701769at2759"/>
<dbReference type="GO" id="GO:0008270">
    <property type="term" value="F:zinc ion binding"/>
    <property type="evidence" value="ECO:0007669"/>
    <property type="project" value="InterPro"/>
</dbReference>
<dbReference type="STRING" id="154538.A0A1M2VJB1"/>
<dbReference type="EMBL" id="MNAD01001155">
    <property type="protein sequence ID" value="OJT07623.1"/>
    <property type="molecule type" value="Genomic_DNA"/>
</dbReference>
<protein>
    <submittedName>
        <fullName evidence="6">tRNA-specific adenosine deaminase 2</fullName>
    </submittedName>
</protein>